<dbReference type="SUPFAM" id="SSF88723">
    <property type="entry name" value="PIN domain-like"/>
    <property type="match status" value="1"/>
</dbReference>
<dbReference type="SMART" id="SM00484">
    <property type="entry name" value="XPGI"/>
    <property type="match status" value="1"/>
</dbReference>
<name>A0ABR3JPK2_9AGAR</name>
<dbReference type="Pfam" id="PF00867">
    <property type="entry name" value="XPG_I"/>
    <property type="match status" value="1"/>
</dbReference>
<dbReference type="InterPro" id="IPR037316">
    <property type="entry name" value="Yen1_H3TH"/>
</dbReference>
<evidence type="ECO:0000256" key="1">
    <source>
        <dbReference type="ARBA" id="ARBA00022722"/>
    </source>
</evidence>
<dbReference type="InterPro" id="IPR036279">
    <property type="entry name" value="5-3_exonuclease_C_sf"/>
</dbReference>
<dbReference type="Gene3D" id="1.10.150.20">
    <property type="entry name" value="5' to 3' exonuclease, C-terminal subdomain"/>
    <property type="match status" value="1"/>
</dbReference>
<keyword evidence="7" id="KW-1185">Reference proteome</keyword>
<feature type="domain" description="XPG-I" evidence="4">
    <location>
        <begin position="119"/>
        <end position="191"/>
    </location>
</feature>
<organism evidence="6 7">
    <name type="scientific">Hohenbuehelia grisea</name>
    <dbReference type="NCBI Taxonomy" id="104357"/>
    <lineage>
        <taxon>Eukaryota</taxon>
        <taxon>Fungi</taxon>
        <taxon>Dikarya</taxon>
        <taxon>Basidiomycota</taxon>
        <taxon>Agaricomycotina</taxon>
        <taxon>Agaricomycetes</taxon>
        <taxon>Agaricomycetidae</taxon>
        <taxon>Agaricales</taxon>
        <taxon>Pleurotineae</taxon>
        <taxon>Pleurotaceae</taxon>
        <taxon>Hohenbuehelia</taxon>
    </lineage>
</organism>
<dbReference type="InterPro" id="IPR029060">
    <property type="entry name" value="PIN-like_dom_sf"/>
</dbReference>
<dbReference type="Gene3D" id="3.40.50.1010">
    <property type="entry name" value="5'-nuclease"/>
    <property type="match status" value="2"/>
</dbReference>
<accession>A0ABR3JPK2</accession>
<dbReference type="Proteomes" id="UP001556367">
    <property type="component" value="Unassembled WGS sequence"/>
</dbReference>
<protein>
    <recommendedName>
        <fullName evidence="8">XPG-I domain-containing protein</fullName>
    </recommendedName>
</protein>
<evidence type="ECO:0000313" key="7">
    <source>
        <dbReference type="Proteomes" id="UP001556367"/>
    </source>
</evidence>
<dbReference type="CDD" id="cd09906">
    <property type="entry name" value="H3TH_YEN1"/>
    <property type="match status" value="1"/>
</dbReference>
<dbReference type="PANTHER" id="PTHR11081">
    <property type="entry name" value="FLAP ENDONUCLEASE FAMILY MEMBER"/>
    <property type="match status" value="1"/>
</dbReference>
<dbReference type="SMART" id="SM00485">
    <property type="entry name" value="XPGN"/>
    <property type="match status" value="1"/>
</dbReference>
<evidence type="ECO:0000256" key="2">
    <source>
        <dbReference type="ARBA" id="ARBA00022801"/>
    </source>
</evidence>
<dbReference type="InterPro" id="IPR006084">
    <property type="entry name" value="XPG/Rad2"/>
</dbReference>
<comment type="caution">
    <text evidence="6">The sequence shown here is derived from an EMBL/GenBank/DDBJ whole genome shotgun (WGS) entry which is preliminary data.</text>
</comment>
<dbReference type="InterPro" id="IPR006085">
    <property type="entry name" value="XPG_DNA_repair_N"/>
</dbReference>
<gene>
    <name evidence="6" type="ORF">HGRIS_003096</name>
</gene>
<dbReference type="SUPFAM" id="SSF47807">
    <property type="entry name" value="5' to 3' exonuclease, C-terminal subdomain"/>
    <property type="match status" value="1"/>
</dbReference>
<evidence type="ECO:0000259" key="4">
    <source>
        <dbReference type="SMART" id="SM00484"/>
    </source>
</evidence>
<evidence type="ECO:0008006" key="8">
    <source>
        <dbReference type="Google" id="ProtNLM"/>
    </source>
</evidence>
<evidence type="ECO:0000256" key="3">
    <source>
        <dbReference type="SAM" id="MobiDB-lite"/>
    </source>
</evidence>
<dbReference type="PANTHER" id="PTHR11081:SF75">
    <property type="entry name" value="ENDONUCLEASE, PUTATIVE (AFU_ORTHOLOGUE AFUA_3G13260)-RELATED"/>
    <property type="match status" value="1"/>
</dbReference>
<evidence type="ECO:0000259" key="5">
    <source>
        <dbReference type="SMART" id="SM00485"/>
    </source>
</evidence>
<proteinExistence type="predicted"/>
<keyword evidence="1" id="KW-0540">Nuclease</keyword>
<feature type="compositionally biased region" description="Polar residues" evidence="3">
    <location>
        <begin position="520"/>
        <end position="530"/>
    </location>
</feature>
<dbReference type="EMBL" id="JASNQZ010000006">
    <property type="protein sequence ID" value="KAL0956996.1"/>
    <property type="molecule type" value="Genomic_DNA"/>
</dbReference>
<sequence length="530" mass="58686">MGINGLWTLVKPALRQETMLKFTLEKGFQANPHGDHMLRLGIDASIWLNQAQATTLHRSYNRGQNPELLQLFHRMCNLLKFLLIPVFVFDGPQREAVKRNTNVSTDEHILTEPFENLINVFGFYHHTAPGEAEADLAGLNCAGHIDVVMTDDSDVLVFGAKSIMRNPNIAEYGDYVHMYTSETIGAQPVGLTPGGLLLIALLSGGDYHPGVKGCGIKTSYALARAGYGDSLLHILEGASPVNLPHALTRWNTSICSELRHNESGFLSQCCPSLAASFPADFPDLKVVRLYLKPVTSPLPLASNWVSRDADIGALGRLCEKHFSWGSAVEVGPRFCQYVLEGFVRRAMYQPHLILAPSEYLVVYDNNTLSTSGPLNSCPIVRITRVKSVAEVAMFVVRISTTRFTELALAKMYRDRRARKRAKTVAAVEFHDITIPVTVMELAFPDVVHNYRQGTKKPRFTTKRTSKKAEHPTTVVPPEDVVDDVNMPRTFLDDVFDQVMAVKRHKKPTPKPVDACPAAGPSTSRGVGTRR</sequence>
<keyword evidence="2" id="KW-0378">Hydrolase</keyword>
<dbReference type="InterPro" id="IPR006086">
    <property type="entry name" value="XPG-I_dom"/>
</dbReference>
<feature type="domain" description="XPG N-terminal" evidence="5">
    <location>
        <begin position="1"/>
        <end position="106"/>
    </location>
</feature>
<reference evidence="7" key="1">
    <citation type="submission" date="2024-06" db="EMBL/GenBank/DDBJ databases">
        <title>Multi-omics analyses provide insights into the biosynthesis of the anticancer antibiotic pleurotin in Hohenbuehelia grisea.</title>
        <authorList>
            <person name="Weaver J.A."/>
            <person name="Alberti F."/>
        </authorList>
    </citation>
    <scope>NUCLEOTIDE SEQUENCE [LARGE SCALE GENOMIC DNA]</scope>
    <source>
        <strain evidence="7">T-177</strain>
    </source>
</reference>
<evidence type="ECO:0000313" key="6">
    <source>
        <dbReference type="EMBL" id="KAL0956996.1"/>
    </source>
</evidence>
<dbReference type="Pfam" id="PF00752">
    <property type="entry name" value="XPG_N"/>
    <property type="match status" value="1"/>
</dbReference>
<feature type="region of interest" description="Disordered" evidence="3">
    <location>
        <begin position="502"/>
        <end position="530"/>
    </location>
</feature>
<dbReference type="CDD" id="cd09870">
    <property type="entry name" value="PIN_YEN1"/>
    <property type="match status" value="1"/>
</dbReference>
<dbReference type="PRINTS" id="PR00853">
    <property type="entry name" value="XPGRADSUPER"/>
</dbReference>